<protein>
    <recommendedName>
        <fullName evidence="6 14">Pantothenate kinase</fullName>
        <ecNumber evidence="5 14">2.7.1.33</ecNumber>
    </recommendedName>
    <alternativeName>
        <fullName evidence="13 14">Pantothenic acid kinase</fullName>
    </alternativeName>
</protein>
<evidence type="ECO:0000256" key="3">
    <source>
        <dbReference type="ARBA" id="ARBA00005225"/>
    </source>
</evidence>
<proteinExistence type="inferred from homology"/>
<evidence type="ECO:0000256" key="8">
    <source>
        <dbReference type="ARBA" id="ARBA00022679"/>
    </source>
</evidence>
<evidence type="ECO:0000256" key="7">
    <source>
        <dbReference type="ARBA" id="ARBA00022490"/>
    </source>
</evidence>
<keyword evidence="12 14" id="KW-0173">Coenzyme A biosynthesis</keyword>
<dbReference type="InterPro" id="IPR027417">
    <property type="entry name" value="P-loop_NTPase"/>
</dbReference>
<keyword evidence="11 14" id="KW-0067">ATP-binding</keyword>
<dbReference type="Gene3D" id="3.40.50.300">
    <property type="entry name" value="P-loop containing nucleotide triphosphate hydrolases"/>
    <property type="match status" value="1"/>
</dbReference>
<dbReference type="HAMAP" id="MF_00215">
    <property type="entry name" value="Pantothen_kinase_1"/>
    <property type="match status" value="1"/>
</dbReference>
<evidence type="ECO:0000256" key="12">
    <source>
        <dbReference type="ARBA" id="ARBA00022993"/>
    </source>
</evidence>
<evidence type="ECO:0000313" key="17">
    <source>
        <dbReference type="EMBL" id="GGC49061.1"/>
    </source>
</evidence>
<dbReference type="EC" id="2.7.1.33" evidence="5 14"/>
<evidence type="ECO:0000259" key="16">
    <source>
        <dbReference type="Pfam" id="PF00485"/>
    </source>
</evidence>
<reference evidence="18" key="1">
    <citation type="journal article" date="2019" name="Int. J. Syst. Evol. Microbiol.">
        <title>The Global Catalogue of Microorganisms (GCM) 10K type strain sequencing project: providing services to taxonomists for standard genome sequencing and annotation.</title>
        <authorList>
            <consortium name="The Broad Institute Genomics Platform"/>
            <consortium name="The Broad Institute Genome Sequencing Center for Infectious Disease"/>
            <person name="Wu L."/>
            <person name="Ma J."/>
        </authorList>
    </citation>
    <scope>NUCLEOTIDE SEQUENCE [LARGE SCALE GENOMIC DNA]</scope>
    <source>
        <strain evidence="18">CGMCC 1.15342</strain>
    </source>
</reference>
<keyword evidence="18" id="KW-1185">Reference proteome</keyword>
<comment type="pathway">
    <text evidence="3 14 15">Cofactor biosynthesis; coenzyme A biosynthesis; CoA from (R)-pantothenate: step 1/5.</text>
</comment>
<accession>A0ABQ1N1T2</accession>
<name>A0ABQ1N1T2_9SPHI</name>
<dbReference type="PANTHER" id="PTHR10285">
    <property type="entry name" value="URIDINE KINASE"/>
    <property type="match status" value="1"/>
</dbReference>
<comment type="caution">
    <text evidence="14">Lacks conserved residue(s) required for the propagation of feature annotation.</text>
</comment>
<dbReference type="EMBL" id="BMIK01000032">
    <property type="protein sequence ID" value="GGC49061.1"/>
    <property type="molecule type" value="Genomic_DNA"/>
</dbReference>
<gene>
    <name evidence="14 17" type="primary">coaA</name>
    <name evidence="17" type="ORF">GCM10011386_46640</name>
</gene>
<evidence type="ECO:0000256" key="5">
    <source>
        <dbReference type="ARBA" id="ARBA00012102"/>
    </source>
</evidence>
<dbReference type="Proteomes" id="UP000597338">
    <property type="component" value="Unassembled WGS sequence"/>
</dbReference>
<keyword evidence="9 14" id="KW-0547">Nucleotide-binding</keyword>
<keyword evidence="7 14" id="KW-0963">Cytoplasm</keyword>
<evidence type="ECO:0000256" key="1">
    <source>
        <dbReference type="ARBA" id="ARBA00001206"/>
    </source>
</evidence>
<dbReference type="Pfam" id="PF00485">
    <property type="entry name" value="PRK"/>
    <property type="match status" value="1"/>
</dbReference>
<evidence type="ECO:0000256" key="6">
    <source>
        <dbReference type="ARBA" id="ARBA00015080"/>
    </source>
</evidence>
<evidence type="ECO:0000256" key="4">
    <source>
        <dbReference type="ARBA" id="ARBA00006087"/>
    </source>
</evidence>
<evidence type="ECO:0000256" key="2">
    <source>
        <dbReference type="ARBA" id="ARBA00004496"/>
    </source>
</evidence>
<keyword evidence="8 14" id="KW-0808">Transferase</keyword>
<dbReference type="InterPro" id="IPR004566">
    <property type="entry name" value="PanK"/>
</dbReference>
<comment type="similarity">
    <text evidence="4 14 15">Belongs to the prokaryotic pantothenate kinase family.</text>
</comment>
<evidence type="ECO:0000256" key="13">
    <source>
        <dbReference type="ARBA" id="ARBA00032866"/>
    </source>
</evidence>
<evidence type="ECO:0000313" key="18">
    <source>
        <dbReference type="Proteomes" id="UP000597338"/>
    </source>
</evidence>
<evidence type="ECO:0000256" key="15">
    <source>
        <dbReference type="RuleBase" id="RU003530"/>
    </source>
</evidence>
<dbReference type="GO" id="GO:0016301">
    <property type="term" value="F:kinase activity"/>
    <property type="evidence" value="ECO:0007669"/>
    <property type="project" value="UniProtKB-KW"/>
</dbReference>
<evidence type="ECO:0000256" key="14">
    <source>
        <dbReference type="HAMAP-Rule" id="MF_00215"/>
    </source>
</evidence>
<sequence length="320" mass="36714">MGMVTTANGTMYSPFRHIPRDEWKALNGHPSYVIADADIQKLNALNEPLTMQEIEDVYFPLSHLLQIHINTYRELHRNASAFFNNHTKRLPFIIGIAGSVAAGKSTTARVLQKVLSLSPGNPKVDLVTTDGFLYPNHYLEAKGILNRKGFPESYDTKRLLGFLSDIKSGKESVSAPVYSHLAYDIIPDELQWVVQPDVLIVEGINVLQVNVKGKHRGPRVFVSDFFDYSIYVDADPENLMEWYTQRFEWLRKTAFQNPESYFHRYANLNEKQSITTATRIWNEINKPNLLKNILPTRFRADLILEKGSHHFVKSIKIRKV</sequence>
<comment type="subcellular location">
    <subcellularLocation>
        <location evidence="2 14 15">Cytoplasm</location>
    </subcellularLocation>
</comment>
<feature type="domain" description="Phosphoribulokinase/uridine kinase" evidence="16">
    <location>
        <begin position="93"/>
        <end position="241"/>
    </location>
</feature>
<evidence type="ECO:0000256" key="10">
    <source>
        <dbReference type="ARBA" id="ARBA00022777"/>
    </source>
</evidence>
<comment type="catalytic activity">
    <reaction evidence="1 14 15">
        <text>(R)-pantothenate + ATP = (R)-4'-phosphopantothenate + ADP + H(+)</text>
        <dbReference type="Rhea" id="RHEA:16373"/>
        <dbReference type="ChEBI" id="CHEBI:10986"/>
        <dbReference type="ChEBI" id="CHEBI:15378"/>
        <dbReference type="ChEBI" id="CHEBI:29032"/>
        <dbReference type="ChEBI" id="CHEBI:30616"/>
        <dbReference type="ChEBI" id="CHEBI:456216"/>
        <dbReference type="EC" id="2.7.1.33"/>
    </reaction>
</comment>
<evidence type="ECO:0000256" key="9">
    <source>
        <dbReference type="ARBA" id="ARBA00022741"/>
    </source>
</evidence>
<dbReference type="SUPFAM" id="SSF52540">
    <property type="entry name" value="P-loop containing nucleoside triphosphate hydrolases"/>
    <property type="match status" value="1"/>
</dbReference>
<dbReference type="CDD" id="cd02025">
    <property type="entry name" value="PanK"/>
    <property type="match status" value="1"/>
</dbReference>
<keyword evidence="10 14" id="KW-0418">Kinase</keyword>
<evidence type="ECO:0000256" key="11">
    <source>
        <dbReference type="ARBA" id="ARBA00022840"/>
    </source>
</evidence>
<dbReference type="InterPro" id="IPR006083">
    <property type="entry name" value="PRK/URK"/>
</dbReference>
<dbReference type="PIRSF" id="PIRSF000545">
    <property type="entry name" value="Pantothenate_kin"/>
    <property type="match status" value="1"/>
</dbReference>
<dbReference type="NCBIfam" id="TIGR00554">
    <property type="entry name" value="panK_bact"/>
    <property type="match status" value="1"/>
</dbReference>
<comment type="caution">
    <text evidence="17">The sequence shown here is derived from an EMBL/GenBank/DDBJ whole genome shotgun (WGS) entry which is preliminary data.</text>
</comment>
<organism evidence="17 18">
    <name type="scientific">Parapedobacter defluvii</name>
    <dbReference type="NCBI Taxonomy" id="2045106"/>
    <lineage>
        <taxon>Bacteria</taxon>
        <taxon>Pseudomonadati</taxon>
        <taxon>Bacteroidota</taxon>
        <taxon>Sphingobacteriia</taxon>
        <taxon>Sphingobacteriales</taxon>
        <taxon>Sphingobacteriaceae</taxon>
        <taxon>Parapedobacter</taxon>
    </lineage>
</organism>